<accession>A0A9X2L786</accession>
<organism evidence="2 3">
    <name type="scientific">Parvularcula maris</name>
    <dbReference type="NCBI Taxonomy" id="2965077"/>
    <lineage>
        <taxon>Bacteria</taxon>
        <taxon>Pseudomonadati</taxon>
        <taxon>Pseudomonadota</taxon>
        <taxon>Alphaproteobacteria</taxon>
        <taxon>Parvularculales</taxon>
        <taxon>Parvularculaceae</taxon>
        <taxon>Parvularcula</taxon>
    </lineage>
</organism>
<evidence type="ECO:0000313" key="2">
    <source>
        <dbReference type="EMBL" id="MCQ8184273.1"/>
    </source>
</evidence>
<dbReference type="Proteomes" id="UP001142610">
    <property type="component" value="Unassembled WGS sequence"/>
</dbReference>
<keyword evidence="3" id="KW-1185">Reference proteome</keyword>
<evidence type="ECO:0000313" key="3">
    <source>
        <dbReference type="Proteomes" id="UP001142610"/>
    </source>
</evidence>
<feature type="compositionally biased region" description="Low complexity" evidence="1">
    <location>
        <begin position="1"/>
        <end position="10"/>
    </location>
</feature>
<evidence type="ECO:0000256" key="1">
    <source>
        <dbReference type="SAM" id="MobiDB-lite"/>
    </source>
</evidence>
<protein>
    <submittedName>
        <fullName evidence="2">Uncharacterized protein</fullName>
    </submittedName>
</protein>
<proteinExistence type="predicted"/>
<feature type="compositionally biased region" description="Low complexity" evidence="1">
    <location>
        <begin position="31"/>
        <end position="41"/>
    </location>
</feature>
<dbReference type="EMBL" id="JANIBC010000001">
    <property type="protein sequence ID" value="MCQ8184273.1"/>
    <property type="molecule type" value="Genomic_DNA"/>
</dbReference>
<dbReference type="AlphaFoldDB" id="A0A9X2L786"/>
<dbReference type="RefSeq" id="WP_256618078.1">
    <property type="nucleotide sequence ID" value="NZ_JANIBC010000001.1"/>
</dbReference>
<comment type="caution">
    <text evidence="2">The sequence shown here is derived from an EMBL/GenBank/DDBJ whole genome shotgun (WGS) entry which is preliminary data.</text>
</comment>
<sequence>MDHTPTSVPVTLPPSPMPGMLHPLPKRTRSSFRSGSGFSTGPLRGAKH</sequence>
<reference evidence="2" key="1">
    <citation type="submission" date="2022-07" db="EMBL/GenBank/DDBJ databases">
        <title>Parvularcula maris sp. nov., an algicidal bacterium isolated from seawater.</title>
        <authorList>
            <person name="Li F."/>
        </authorList>
    </citation>
    <scope>NUCLEOTIDE SEQUENCE</scope>
    <source>
        <strain evidence="2">BGMRC 0090</strain>
    </source>
</reference>
<name>A0A9X2L786_9PROT</name>
<gene>
    <name evidence="2" type="ORF">NOG11_02630</name>
</gene>
<feature type="region of interest" description="Disordered" evidence="1">
    <location>
        <begin position="1"/>
        <end position="48"/>
    </location>
</feature>